<dbReference type="InterPro" id="IPR014830">
    <property type="entry name" value="Glycolipid_transfer_prot_dom"/>
</dbReference>
<dbReference type="InterPro" id="IPR036497">
    <property type="entry name" value="GLTP_sf"/>
</dbReference>
<dbReference type="FunFam" id="1.10.3520.10:FF:000002">
    <property type="entry name" value="Ceramide-1-phosphate transfer protein"/>
    <property type="match status" value="1"/>
</dbReference>
<sequence>MSTFNSDRKSDFDLEIVLHAFQRCLREDRTLMLQEYVTAYHELCRFFKLTGPLFAFVARDLESKIKAVEYHLHADHGSEYKSLQSMVVFEVKHGTTHTKGSHPSGCRMFLRLHFALEFILSFMKRVMVGDENEKMSKLAWEVYVKTLYKHHPWLTRKLAAIAVYALPSKKHLIDVLCKQDYNRVLDLLAQVVDSGQPVYDVAEEVLAANSLLNIP</sequence>
<name>A0A8S3YLK3_9EUPU</name>
<comment type="similarity">
    <text evidence="1">Belongs to the GLTP family.</text>
</comment>
<dbReference type="PANTHER" id="PTHR10219:SF43">
    <property type="entry name" value="GLYCOLIPID TRANSFER PROTEIN DOMAIN-CONTAINING PROTEIN"/>
    <property type="match status" value="1"/>
</dbReference>
<dbReference type="Gene3D" id="1.10.3520.10">
    <property type="entry name" value="Glycolipid transfer protein"/>
    <property type="match status" value="1"/>
</dbReference>
<dbReference type="GO" id="GO:0032691">
    <property type="term" value="P:negative regulation of interleukin-1 beta production"/>
    <property type="evidence" value="ECO:0007669"/>
    <property type="project" value="UniProtKB-ARBA"/>
</dbReference>
<accession>A0A8S3YLK3</accession>
<protein>
    <recommendedName>
        <fullName evidence="2">Glycolipid transfer protein domain-containing protein</fullName>
    </recommendedName>
</protein>
<dbReference type="Proteomes" id="UP000678393">
    <property type="component" value="Unassembled WGS sequence"/>
</dbReference>
<dbReference type="GO" id="GO:0016020">
    <property type="term" value="C:membrane"/>
    <property type="evidence" value="ECO:0007669"/>
    <property type="project" value="TreeGrafter"/>
</dbReference>
<gene>
    <name evidence="3" type="ORF">CUNI_LOCUS3302</name>
</gene>
<dbReference type="PANTHER" id="PTHR10219">
    <property type="entry name" value="GLYCOLIPID TRANSFER PROTEIN-RELATED"/>
    <property type="match status" value="1"/>
</dbReference>
<dbReference type="SUPFAM" id="SSF110004">
    <property type="entry name" value="Glycolipid transfer protein, GLTP"/>
    <property type="match status" value="1"/>
</dbReference>
<evidence type="ECO:0000259" key="2">
    <source>
        <dbReference type="Pfam" id="PF08718"/>
    </source>
</evidence>
<evidence type="ECO:0000256" key="1">
    <source>
        <dbReference type="ARBA" id="ARBA00007148"/>
    </source>
</evidence>
<evidence type="ECO:0000313" key="3">
    <source>
        <dbReference type="EMBL" id="CAG5117744.1"/>
    </source>
</evidence>
<dbReference type="AlphaFoldDB" id="A0A8S3YLK3"/>
<dbReference type="GO" id="GO:1902388">
    <property type="term" value="F:ceramide 1-phosphate transfer activity"/>
    <property type="evidence" value="ECO:0007669"/>
    <property type="project" value="TreeGrafter"/>
</dbReference>
<proteinExistence type="inferred from homology"/>
<feature type="domain" description="Glycolipid transfer protein" evidence="2">
    <location>
        <begin position="33"/>
        <end position="178"/>
    </location>
</feature>
<evidence type="ECO:0000313" key="4">
    <source>
        <dbReference type="Proteomes" id="UP000678393"/>
    </source>
</evidence>
<keyword evidence="4" id="KW-1185">Reference proteome</keyword>
<dbReference type="EMBL" id="CAJHNH020000447">
    <property type="protein sequence ID" value="CAG5117744.1"/>
    <property type="molecule type" value="Genomic_DNA"/>
</dbReference>
<organism evidence="3 4">
    <name type="scientific">Candidula unifasciata</name>
    <dbReference type="NCBI Taxonomy" id="100452"/>
    <lineage>
        <taxon>Eukaryota</taxon>
        <taxon>Metazoa</taxon>
        <taxon>Spiralia</taxon>
        <taxon>Lophotrochozoa</taxon>
        <taxon>Mollusca</taxon>
        <taxon>Gastropoda</taxon>
        <taxon>Heterobranchia</taxon>
        <taxon>Euthyneura</taxon>
        <taxon>Panpulmonata</taxon>
        <taxon>Eupulmonata</taxon>
        <taxon>Stylommatophora</taxon>
        <taxon>Helicina</taxon>
        <taxon>Helicoidea</taxon>
        <taxon>Geomitridae</taxon>
        <taxon>Candidula</taxon>
    </lineage>
</organism>
<dbReference type="Pfam" id="PF08718">
    <property type="entry name" value="GLTP"/>
    <property type="match status" value="1"/>
</dbReference>
<dbReference type="GO" id="GO:1902387">
    <property type="term" value="F:ceramide 1-phosphate binding"/>
    <property type="evidence" value="ECO:0007669"/>
    <property type="project" value="TreeGrafter"/>
</dbReference>
<dbReference type="OrthoDB" id="116883at2759"/>
<comment type="caution">
    <text evidence="3">The sequence shown here is derived from an EMBL/GenBank/DDBJ whole genome shotgun (WGS) entry which is preliminary data.</text>
</comment>
<reference evidence="3" key="1">
    <citation type="submission" date="2021-04" db="EMBL/GenBank/DDBJ databases">
        <authorList>
            <consortium name="Molecular Ecology Group"/>
        </authorList>
    </citation>
    <scope>NUCLEOTIDE SEQUENCE</scope>
</reference>
<dbReference type="GO" id="GO:0005829">
    <property type="term" value="C:cytosol"/>
    <property type="evidence" value="ECO:0007669"/>
    <property type="project" value="TreeGrafter"/>
</dbReference>